<organism evidence="2 3">
    <name type="scientific">Hanseniaspora guilliermondii</name>
    <dbReference type="NCBI Taxonomy" id="56406"/>
    <lineage>
        <taxon>Eukaryota</taxon>
        <taxon>Fungi</taxon>
        <taxon>Dikarya</taxon>
        <taxon>Ascomycota</taxon>
        <taxon>Saccharomycotina</taxon>
        <taxon>Saccharomycetes</taxon>
        <taxon>Saccharomycodales</taxon>
        <taxon>Saccharomycodaceae</taxon>
        <taxon>Hanseniaspora</taxon>
    </lineage>
</organism>
<evidence type="ECO:0000313" key="2">
    <source>
        <dbReference type="EMBL" id="SGZ39087.1"/>
    </source>
</evidence>
<dbReference type="OrthoDB" id="3972844at2759"/>
<gene>
    <name evidence="2" type="ORF">HGUI_01287</name>
</gene>
<feature type="transmembrane region" description="Helical" evidence="1">
    <location>
        <begin position="175"/>
        <end position="193"/>
    </location>
</feature>
<sequence>MSTDEASNQLSLDSIKKDLKLLSHKIDDCNKAKRTLNISPTNQDRSSIMTLMNQINSEFDKHVDLQKTNEFSILHNLKMDYQRLLSVKDNDQELKKQVRFDVDEQDSHLDDIHMKLKANKNRIINEIQPDLAYQDNILNDLEQGMDTGLLNLNTINNDSILPKWKKSGYSKTAEFKRGLMIVCLLVLLLIVWIL</sequence>
<keyword evidence="3" id="KW-1185">Reference proteome</keyword>
<reference evidence="3" key="1">
    <citation type="submission" date="2016-11" db="EMBL/GenBank/DDBJ databases">
        <authorList>
            <person name="Guldener U."/>
        </authorList>
    </citation>
    <scope>NUCLEOTIDE SEQUENCE [LARGE SCALE GENOMIC DNA]</scope>
</reference>
<proteinExistence type="predicted"/>
<protein>
    <submittedName>
        <fullName evidence="2">Uncharacterized protein</fullName>
    </submittedName>
</protein>
<name>A0A1L0CW97_9ASCO</name>
<evidence type="ECO:0000313" key="3">
    <source>
        <dbReference type="Proteomes" id="UP000183365"/>
    </source>
</evidence>
<keyword evidence="1" id="KW-1133">Transmembrane helix</keyword>
<dbReference type="AlphaFoldDB" id="A0A1L0CW97"/>
<evidence type="ECO:0000256" key="1">
    <source>
        <dbReference type="SAM" id="Phobius"/>
    </source>
</evidence>
<dbReference type="EMBL" id="FQNF01000017">
    <property type="protein sequence ID" value="SGZ39087.1"/>
    <property type="molecule type" value="Genomic_DNA"/>
</dbReference>
<dbReference type="Proteomes" id="UP000183365">
    <property type="component" value="Unassembled WGS sequence"/>
</dbReference>
<dbReference type="VEuPathDB" id="FungiDB:HGUI_01287"/>
<keyword evidence="1" id="KW-0472">Membrane</keyword>
<accession>A0A1L0CW97</accession>
<keyword evidence="1" id="KW-0812">Transmembrane</keyword>